<feature type="non-terminal residue" evidence="1">
    <location>
        <position position="48"/>
    </location>
</feature>
<proteinExistence type="predicted"/>
<protein>
    <submittedName>
        <fullName evidence="1">Uncharacterized protein</fullName>
    </submittedName>
</protein>
<evidence type="ECO:0000313" key="1">
    <source>
        <dbReference type="EMBL" id="MCI81355.1"/>
    </source>
</evidence>
<reference evidence="1 2" key="1">
    <citation type="journal article" date="2018" name="Front. Plant Sci.">
        <title>Red Clover (Trifolium pratense) and Zigzag Clover (T. medium) - A Picture of Genomic Similarities and Differences.</title>
        <authorList>
            <person name="Dluhosova J."/>
            <person name="Istvanek J."/>
            <person name="Nedelnik J."/>
            <person name="Repkova J."/>
        </authorList>
    </citation>
    <scope>NUCLEOTIDE SEQUENCE [LARGE SCALE GENOMIC DNA]</scope>
    <source>
        <strain evidence="2">cv. 10/8</strain>
        <tissue evidence="1">Leaf</tissue>
    </source>
</reference>
<comment type="caution">
    <text evidence="1">The sequence shown here is derived from an EMBL/GenBank/DDBJ whole genome shotgun (WGS) entry which is preliminary data.</text>
</comment>
<name>A0A392V329_9FABA</name>
<keyword evidence="2" id="KW-1185">Reference proteome</keyword>
<dbReference type="Proteomes" id="UP000265520">
    <property type="component" value="Unassembled WGS sequence"/>
</dbReference>
<organism evidence="1 2">
    <name type="scientific">Trifolium medium</name>
    <dbReference type="NCBI Taxonomy" id="97028"/>
    <lineage>
        <taxon>Eukaryota</taxon>
        <taxon>Viridiplantae</taxon>
        <taxon>Streptophyta</taxon>
        <taxon>Embryophyta</taxon>
        <taxon>Tracheophyta</taxon>
        <taxon>Spermatophyta</taxon>
        <taxon>Magnoliopsida</taxon>
        <taxon>eudicotyledons</taxon>
        <taxon>Gunneridae</taxon>
        <taxon>Pentapetalae</taxon>
        <taxon>rosids</taxon>
        <taxon>fabids</taxon>
        <taxon>Fabales</taxon>
        <taxon>Fabaceae</taxon>
        <taxon>Papilionoideae</taxon>
        <taxon>50 kb inversion clade</taxon>
        <taxon>NPAAA clade</taxon>
        <taxon>Hologalegina</taxon>
        <taxon>IRL clade</taxon>
        <taxon>Trifolieae</taxon>
        <taxon>Trifolium</taxon>
    </lineage>
</organism>
<dbReference type="AlphaFoldDB" id="A0A392V329"/>
<evidence type="ECO:0000313" key="2">
    <source>
        <dbReference type="Proteomes" id="UP000265520"/>
    </source>
</evidence>
<sequence>MMLWLFGEVSASCAPRKQGWRVAPTRAEELESFWHMRVAQEGQRVAQG</sequence>
<dbReference type="EMBL" id="LXQA011017094">
    <property type="protein sequence ID" value="MCI81355.1"/>
    <property type="molecule type" value="Genomic_DNA"/>
</dbReference>
<accession>A0A392V329</accession>